<dbReference type="EMBL" id="BK059091">
    <property type="protein sequence ID" value="DAE28779.1"/>
    <property type="molecule type" value="Genomic_DNA"/>
</dbReference>
<accession>A0A8S5RCB1</accession>
<evidence type="ECO:0000313" key="1">
    <source>
        <dbReference type="EMBL" id="DAE28779.1"/>
    </source>
</evidence>
<proteinExistence type="predicted"/>
<name>A0A8S5RCB1_9VIRU</name>
<reference evidence="1" key="1">
    <citation type="journal article" date="2021" name="Proc. Natl. Acad. Sci. U.S.A.">
        <title>A Catalog of Tens of Thousands of Viruses from Human Metagenomes Reveals Hidden Associations with Chronic Diseases.</title>
        <authorList>
            <person name="Tisza M.J."/>
            <person name="Buck C.B."/>
        </authorList>
    </citation>
    <scope>NUCLEOTIDE SEQUENCE</scope>
    <source>
        <strain evidence="1">CtmTa7</strain>
    </source>
</reference>
<protein>
    <submittedName>
        <fullName evidence="1">Uncharacterized protein</fullName>
    </submittedName>
</protein>
<sequence>MTEEKFKKCKDLDNDIRIMNKLFEERNYSNYDLLVNIAHFSSRFKDEFFEWLDETQRKYMKEFKEL</sequence>
<organism evidence="1">
    <name type="scientific">virus sp. ctmTa7</name>
    <dbReference type="NCBI Taxonomy" id="2828255"/>
    <lineage>
        <taxon>Viruses</taxon>
    </lineage>
</organism>